<dbReference type="AlphaFoldDB" id="A0A2T3A3N7"/>
<feature type="signal peptide" evidence="1">
    <location>
        <begin position="1"/>
        <end position="22"/>
    </location>
</feature>
<organism evidence="2 3">
    <name type="scientific">Coniella lustricola</name>
    <dbReference type="NCBI Taxonomy" id="2025994"/>
    <lineage>
        <taxon>Eukaryota</taxon>
        <taxon>Fungi</taxon>
        <taxon>Dikarya</taxon>
        <taxon>Ascomycota</taxon>
        <taxon>Pezizomycotina</taxon>
        <taxon>Sordariomycetes</taxon>
        <taxon>Sordariomycetidae</taxon>
        <taxon>Diaporthales</taxon>
        <taxon>Schizoparmaceae</taxon>
        <taxon>Coniella</taxon>
    </lineage>
</organism>
<evidence type="ECO:0000313" key="3">
    <source>
        <dbReference type="Proteomes" id="UP000241462"/>
    </source>
</evidence>
<accession>A0A2T3A3N7</accession>
<keyword evidence="1" id="KW-0732">Signal</keyword>
<sequence>MLAHLSILPLVMLVLWNPRLNNVTMELTAPGNFRSRRSIQLCRPQGWAADQNDRPRYLRRHGQWSRPGLSPPLTLPCGVQLGAMQLDDGPQQHLQARKLHKGVLKRMRQRASAFSQTANHGFVCCFLQNSGLGVTPQPRVGSLAPLTNILAQKTGAPTPYEAEYVSNITNCTVTL</sequence>
<dbReference type="EMBL" id="KZ678483">
    <property type="protein sequence ID" value="PSR82240.1"/>
    <property type="molecule type" value="Genomic_DNA"/>
</dbReference>
<dbReference type="InParanoid" id="A0A2T3A3N7"/>
<proteinExistence type="predicted"/>
<name>A0A2T3A3N7_9PEZI</name>
<evidence type="ECO:0000313" key="2">
    <source>
        <dbReference type="EMBL" id="PSR82240.1"/>
    </source>
</evidence>
<reference evidence="2 3" key="1">
    <citation type="journal article" date="2018" name="Mycol. Prog.">
        <title>Coniella lustricola, a new species from submerged detritus.</title>
        <authorList>
            <person name="Raudabaugh D.B."/>
            <person name="Iturriaga T."/>
            <person name="Carver A."/>
            <person name="Mondo S."/>
            <person name="Pangilinan J."/>
            <person name="Lipzen A."/>
            <person name="He G."/>
            <person name="Amirebrahimi M."/>
            <person name="Grigoriev I.V."/>
            <person name="Miller A.N."/>
        </authorList>
    </citation>
    <scope>NUCLEOTIDE SEQUENCE [LARGE SCALE GENOMIC DNA]</scope>
    <source>
        <strain evidence="2 3">B22-T-1</strain>
    </source>
</reference>
<keyword evidence="3" id="KW-1185">Reference proteome</keyword>
<protein>
    <submittedName>
        <fullName evidence="2">Uncharacterized protein</fullName>
    </submittedName>
</protein>
<evidence type="ECO:0000256" key="1">
    <source>
        <dbReference type="SAM" id="SignalP"/>
    </source>
</evidence>
<gene>
    <name evidence="2" type="ORF">BD289DRAFT_21761</name>
</gene>
<feature type="chain" id="PRO_5015653539" evidence="1">
    <location>
        <begin position="23"/>
        <end position="175"/>
    </location>
</feature>
<dbReference type="Proteomes" id="UP000241462">
    <property type="component" value="Unassembled WGS sequence"/>
</dbReference>